<name>A0ABQ6E539_9GAMM</name>
<keyword evidence="2" id="KW-0472">Membrane</keyword>
<feature type="transmembrane region" description="Helical" evidence="2">
    <location>
        <begin position="45"/>
        <end position="68"/>
    </location>
</feature>
<feature type="transmembrane region" description="Helical" evidence="2">
    <location>
        <begin position="278"/>
        <end position="298"/>
    </location>
</feature>
<evidence type="ECO:0000313" key="3">
    <source>
        <dbReference type="EMBL" id="GLS92539.1"/>
    </source>
</evidence>
<sequence length="527" mass="56374">MSKQAINGNAQTSTEDNVQNTSKGMDRFLNFIERTGNKVPDPALLFFWGLLLVWGLSALFSQFSFGLVHPITQASVEVNNQLTGDALANFLANMVKTFTGFAPLGIVLVAMLGVGVADASGFINTALKNMLRFTPAKLLTPMLILVAIVSHTAADAGYVLVIPLGGILFHAAGRHPLVGIAAAFAGVSGGFAANFVPSGIDPLIAGFTQSAAQVFDPTYIVNPLSNIYFTGLSSILIVLIGWAVTEKIIEPRLSKIKIDDDAEEGENLGSITDNERRAFKYALLTMIAGIAVLVGLLIPEGSALRSSTGELTAFDAPIMQSIVPLIFILFIIPGVVYGRLVGKFKTNDDIIKSMSNTMGTMGSYIVMSFFCAQFLVAFSQSNIGVILALYGAQFLQYLDLPGQMTIVGMILLTAFINLLVGSASAKWALIGPILVPMLMAVNISPELSQAAYRVGDSVSNIVSPLMVFFPLVVVYCQRYVKNTGIGTLASMMMPYSIAMLIGWTLFLLAYWALGIPLGIQASYTYPL</sequence>
<feature type="transmembrane region" description="Helical" evidence="2">
    <location>
        <begin position="176"/>
        <end position="196"/>
    </location>
</feature>
<feature type="region of interest" description="Disordered" evidence="1">
    <location>
        <begin position="1"/>
        <end position="21"/>
    </location>
</feature>
<feature type="transmembrane region" description="Helical" evidence="2">
    <location>
        <begin position="361"/>
        <end position="390"/>
    </location>
</feature>
<evidence type="ECO:0000256" key="1">
    <source>
        <dbReference type="SAM" id="MobiDB-lite"/>
    </source>
</evidence>
<keyword evidence="2" id="KW-1133">Transmembrane helix</keyword>
<evidence type="ECO:0000313" key="4">
    <source>
        <dbReference type="Proteomes" id="UP001157353"/>
    </source>
</evidence>
<keyword evidence="4" id="KW-1185">Reference proteome</keyword>
<dbReference type="InterPro" id="IPR004697">
    <property type="entry name" value="AbgT"/>
</dbReference>
<feature type="transmembrane region" description="Helical" evidence="2">
    <location>
        <begin position="101"/>
        <end position="123"/>
    </location>
</feature>
<feature type="transmembrane region" description="Helical" evidence="2">
    <location>
        <begin position="427"/>
        <end position="445"/>
    </location>
</feature>
<dbReference type="Proteomes" id="UP001157353">
    <property type="component" value="Unassembled WGS sequence"/>
</dbReference>
<dbReference type="EMBL" id="BSPQ01000026">
    <property type="protein sequence ID" value="GLS92539.1"/>
    <property type="molecule type" value="Genomic_DNA"/>
</dbReference>
<dbReference type="Pfam" id="PF03806">
    <property type="entry name" value="ABG_transport"/>
    <property type="match status" value="1"/>
</dbReference>
<feature type="transmembrane region" description="Helical" evidence="2">
    <location>
        <begin position="143"/>
        <end position="169"/>
    </location>
</feature>
<protein>
    <submittedName>
        <fullName evidence="3">Aminobenzoyl-glutamate transporter</fullName>
    </submittedName>
</protein>
<feature type="transmembrane region" description="Helical" evidence="2">
    <location>
        <begin position="402"/>
        <end position="420"/>
    </location>
</feature>
<accession>A0ABQ6E539</accession>
<dbReference type="RefSeq" id="WP_431312611.1">
    <property type="nucleotide sequence ID" value="NZ_BSPQ01000026.1"/>
</dbReference>
<reference evidence="4" key="1">
    <citation type="journal article" date="2019" name="Int. J. Syst. Evol. Microbiol.">
        <title>The Global Catalogue of Microorganisms (GCM) 10K type strain sequencing project: providing services to taxonomists for standard genome sequencing and annotation.</title>
        <authorList>
            <consortium name="The Broad Institute Genomics Platform"/>
            <consortium name="The Broad Institute Genome Sequencing Center for Infectious Disease"/>
            <person name="Wu L."/>
            <person name="Ma J."/>
        </authorList>
    </citation>
    <scope>NUCLEOTIDE SEQUENCE [LARGE SCALE GENOMIC DNA]</scope>
    <source>
        <strain evidence="4">NBRC 103166</strain>
    </source>
</reference>
<evidence type="ECO:0000256" key="2">
    <source>
        <dbReference type="SAM" id="Phobius"/>
    </source>
</evidence>
<gene>
    <name evidence="3" type="ORF">GCM10007916_36110</name>
</gene>
<comment type="caution">
    <text evidence="3">The sequence shown here is derived from an EMBL/GenBank/DDBJ whole genome shotgun (WGS) entry which is preliminary data.</text>
</comment>
<feature type="transmembrane region" description="Helical" evidence="2">
    <location>
        <begin position="318"/>
        <end position="340"/>
    </location>
</feature>
<dbReference type="PANTHER" id="PTHR30282:SF1">
    <property type="entry name" value="ABGT FAMILY TRANSPORTER"/>
    <property type="match status" value="1"/>
</dbReference>
<keyword evidence="2" id="KW-0812">Transmembrane</keyword>
<feature type="transmembrane region" description="Helical" evidence="2">
    <location>
        <begin position="497"/>
        <end position="519"/>
    </location>
</feature>
<feature type="transmembrane region" description="Helical" evidence="2">
    <location>
        <begin position="227"/>
        <end position="245"/>
    </location>
</feature>
<feature type="transmembrane region" description="Helical" evidence="2">
    <location>
        <begin position="457"/>
        <end position="476"/>
    </location>
</feature>
<organism evidence="3 4">
    <name type="scientific">Psychromonas marina</name>
    <dbReference type="NCBI Taxonomy" id="88364"/>
    <lineage>
        <taxon>Bacteria</taxon>
        <taxon>Pseudomonadati</taxon>
        <taxon>Pseudomonadota</taxon>
        <taxon>Gammaproteobacteria</taxon>
        <taxon>Alteromonadales</taxon>
        <taxon>Psychromonadaceae</taxon>
        <taxon>Psychromonas</taxon>
    </lineage>
</organism>
<dbReference type="PANTHER" id="PTHR30282">
    <property type="entry name" value="P-AMINOBENZOYL GLUTAMATE TRANSPORTER"/>
    <property type="match status" value="1"/>
</dbReference>
<proteinExistence type="predicted"/>